<feature type="transmembrane region" description="Helical" evidence="1">
    <location>
        <begin position="79"/>
        <end position="97"/>
    </location>
</feature>
<keyword evidence="1" id="KW-1133">Transmembrane helix</keyword>
<proteinExistence type="predicted"/>
<feature type="transmembrane region" description="Helical" evidence="1">
    <location>
        <begin position="194"/>
        <end position="213"/>
    </location>
</feature>
<gene>
    <name evidence="2" type="ORF">EV646_104163</name>
</gene>
<evidence type="ECO:0000256" key="1">
    <source>
        <dbReference type="SAM" id="Phobius"/>
    </source>
</evidence>
<sequence>MKRWAGILLTAGLLLAMAWTVAVTTSMPGWWEPSEDCARQLGSDNSAGVTVHTSWFPPSATCDYGGGDVRAYMSPTRSLVLSVLGVLILIVLLTGIIQTVRRFTGDPGPSRTANGVDLGKRRMGQLTFGALDMAVAVAVLTGLNAFAIVLGGIPGGLVFAVTAVAGLSALGVVLDRHLGPLPGTALDSRRRGTVAGLIVFGVIFAATAVSGQLPFFRLWAAPLGAVAYAVVAAVQWSRLPLHKEGHRTAERLAG</sequence>
<keyword evidence="3" id="KW-1185">Reference proteome</keyword>
<dbReference type="AlphaFoldDB" id="A0A4R2IVF8"/>
<dbReference type="RefSeq" id="WP_132148155.1">
    <property type="nucleotide sequence ID" value="NZ_SLWR01000004.1"/>
</dbReference>
<accession>A0A4R2IVF8</accession>
<protein>
    <submittedName>
        <fullName evidence="2">Uncharacterized protein</fullName>
    </submittedName>
</protein>
<dbReference type="Proteomes" id="UP000295573">
    <property type="component" value="Unassembled WGS sequence"/>
</dbReference>
<keyword evidence="1" id="KW-0812">Transmembrane</keyword>
<dbReference type="EMBL" id="SLWR01000004">
    <property type="protein sequence ID" value="TCO48346.1"/>
    <property type="molecule type" value="Genomic_DNA"/>
</dbReference>
<reference evidence="2 3" key="1">
    <citation type="journal article" date="2015" name="Stand. Genomic Sci.">
        <title>Genomic Encyclopedia of Bacterial and Archaeal Type Strains, Phase III: the genomes of soil and plant-associated and newly described type strains.</title>
        <authorList>
            <person name="Whitman W.B."/>
            <person name="Woyke T."/>
            <person name="Klenk H.P."/>
            <person name="Zhou Y."/>
            <person name="Lilburn T.G."/>
            <person name="Beck B.J."/>
            <person name="De Vos P."/>
            <person name="Vandamme P."/>
            <person name="Eisen J.A."/>
            <person name="Garrity G."/>
            <person name="Hugenholtz P."/>
            <person name="Kyrpides N.C."/>
        </authorList>
    </citation>
    <scope>NUCLEOTIDE SEQUENCE [LARGE SCALE GENOMIC DNA]</scope>
    <source>
        <strain evidence="2 3">VKM Ac-2541</strain>
    </source>
</reference>
<evidence type="ECO:0000313" key="3">
    <source>
        <dbReference type="Proteomes" id="UP000295573"/>
    </source>
</evidence>
<feature type="transmembrane region" description="Helical" evidence="1">
    <location>
        <begin position="130"/>
        <end position="150"/>
    </location>
</feature>
<comment type="caution">
    <text evidence="2">The sequence shown here is derived from an EMBL/GenBank/DDBJ whole genome shotgun (WGS) entry which is preliminary data.</text>
</comment>
<feature type="transmembrane region" description="Helical" evidence="1">
    <location>
        <begin position="156"/>
        <end position="174"/>
    </location>
</feature>
<organism evidence="2 3">
    <name type="scientific">Kribbella antiqua</name>
    <dbReference type="NCBI Taxonomy" id="2512217"/>
    <lineage>
        <taxon>Bacteria</taxon>
        <taxon>Bacillati</taxon>
        <taxon>Actinomycetota</taxon>
        <taxon>Actinomycetes</taxon>
        <taxon>Propionibacteriales</taxon>
        <taxon>Kribbellaceae</taxon>
        <taxon>Kribbella</taxon>
    </lineage>
</organism>
<dbReference type="OrthoDB" id="3817488at2"/>
<keyword evidence="1" id="KW-0472">Membrane</keyword>
<feature type="transmembrane region" description="Helical" evidence="1">
    <location>
        <begin position="219"/>
        <end position="237"/>
    </location>
</feature>
<evidence type="ECO:0000313" key="2">
    <source>
        <dbReference type="EMBL" id="TCO48346.1"/>
    </source>
</evidence>
<name>A0A4R2IVF8_9ACTN</name>